<feature type="compositionally biased region" description="Basic and acidic residues" evidence="1">
    <location>
        <begin position="277"/>
        <end position="296"/>
    </location>
</feature>
<sequence length="328" mass="36643">MALEALHEEAKPLGLEVFWIKTKVKLFGGLLDETLQSVHECGEDTEILESFTYLAIHPLFKLPVVLFLNPEKVDAVKSRLLFEVTEQAVLDTSEDSSPDEDEEEDFFKTLTSPGLTATEGTNSTRLSNKMGKELESWCSEKKRNKLLEQAIFTGLFRAAWVDVFVKYTTAIPSSAAVERLFSRGREAGTDSRGRLVVHLTGVEEEHVHAARAWRDHMRHQSGRVGSGRTAWACRDSTQHQTWVGVRTSHVTSNQEHGAVGGEDMRAGGRHVTSNKGGQEEIRVEPTSGDQHRDIRGHVVPGTRYIPTQGTQDLDQDRLPPNEPLKGFY</sequence>
<comment type="caution">
    <text evidence="2">The sequence shown here is derived from an EMBL/GenBank/DDBJ whole genome shotgun (WGS) entry which is preliminary data.</text>
</comment>
<dbReference type="OrthoDB" id="10263226at2759"/>
<protein>
    <recommendedName>
        <fullName evidence="4">HAT C-terminal dimerisation domain-containing protein</fullName>
    </recommendedName>
</protein>
<organism evidence="2 3">
    <name type="scientific">Chionoecetes opilio</name>
    <name type="common">Atlantic snow crab</name>
    <name type="synonym">Cancer opilio</name>
    <dbReference type="NCBI Taxonomy" id="41210"/>
    <lineage>
        <taxon>Eukaryota</taxon>
        <taxon>Metazoa</taxon>
        <taxon>Ecdysozoa</taxon>
        <taxon>Arthropoda</taxon>
        <taxon>Crustacea</taxon>
        <taxon>Multicrustacea</taxon>
        <taxon>Malacostraca</taxon>
        <taxon>Eumalacostraca</taxon>
        <taxon>Eucarida</taxon>
        <taxon>Decapoda</taxon>
        <taxon>Pleocyemata</taxon>
        <taxon>Brachyura</taxon>
        <taxon>Eubrachyura</taxon>
        <taxon>Majoidea</taxon>
        <taxon>Majidae</taxon>
        <taxon>Chionoecetes</taxon>
    </lineage>
</organism>
<reference evidence="2" key="1">
    <citation type="submission" date="2020-07" db="EMBL/GenBank/DDBJ databases">
        <title>The High-quality genome of the commercially important snow crab, Chionoecetes opilio.</title>
        <authorList>
            <person name="Jeong J.-H."/>
            <person name="Ryu S."/>
        </authorList>
    </citation>
    <scope>NUCLEOTIDE SEQUENCE</scope>
    <source>
        <strain evidence="2">MADBK_172401_WGS</strain>
        <tissue evidence="2">Digestive gland</tissue>
    </source>
</reference>
<evidence type="ECO:0000256" key="1">
    <source>
        <dbReference type="SAM" id="MobiDB-lite"/>
    </source>
</evidence>
<dbReference type="AlphaFoldDB" id="A0A8J5CAS0"/>
<evidence type="ECO:0000313" key="2">
    <source>
        <dbReference type="EMBL" id="KAG0718608.1"/>
    </source>
</evidence>
<name>A0A8J5CAS0_CHIOP</name>
<dbReference type="Proteomes" id="UP000770661">
    <property type="component" value="Unassembled WGS sequence"/>
</dbReference>
<gene>
    <name evidence="2" type="ORF">GWK47_052106</name>
</gene>
<evidence type="ECO:0008006" key="4">
    <source>
        <dbReference type="Google" id="ProtNLM"/>
    </source>
</evidence>
<dbReference type="EMBL" id="JACEEZ010015767">
    <property type="protein sequence ID" value="KAG0718608.1"/>
    <property type="molecule type" value="Genomic_DNA"/>
</dbReference>
<feature type="region of interest" description="Disordered" evidence="1">
    <location>
        <begin position="248"/>
        <end position="328"/>
    </location>
</feature>
<evidence type="ECO:0000313" key="3">
    <source>
        <dbReference type="Proteomes" id="UP000770661"/>
    </source>
</evidence>
<proteinExistence type="predicted"/>
<keyword evidence="3" id="KW-1185">Reference proteome</keyword>
<accession>A0A8J5CAS0</accession>